<dbReference type="EC" id="2.3.2.27" evidence="5"/>
<comment type="catalytic activity">
    <reaction evidence="1">
        <text>S-ubiquitinyl-[E2 ubiquitin-conjugating enzyme]-L-cysteine + [acceptor protein]-L-lysine = [E2 ubiquitin-conjugating enzyme]-L-cysteine + N(6)-ubiquitinyl-[acceptor protein]-L-lysine.</text>
        <dbReference type="EC" id="2.3.2.27"/>
    </reaction>
</comment>
<dbReference type="InterPro" id="IPR046673">
    <property type="entry name" value="ToxA_N"/>
</dbReference>
<dbReference type="RefSeq" id="WP_261743803.1">
    <property type="nucleotide sequence ID" value="NZ_CP104557.1"/>
</dbReference>
<sequence>MQNLPAHPSIASALQRHAQAFHDRFIEGRLPAWLKAASPEQLPGLCQALQRSLGLRHQLSATLAGIEGIERFAQQRLEAALQARFQQPFAVNRWKFITGSRQPVINIQPVGAHLTEVVYTDMPLLEAALRNFTAEQASEAGQPRGNRLTSARQGSIKPPSAIEFAQLCRSLDIGAQYQRHLDSILLAPAADGQPVSTLLGELQRQQMLVDAYRAQQAKVLNDQELQLVVGLCRDGTPPRLGGDPVVAKRLRLLGCDLEQIVLLEVIDEGFLLNTTRRILAYVPGDPHGPWSVFDSLRRLANGLGKRLRSSQYQQFFSRFIRRRDSQRFFSIIIPGYAGLAAFANIDLDERMYAYRLPLFETLGAGRIKQIKDDAAMIAVPVADLDRQVQQAHDRRLAAEGLALLNLAGLFIPVVGAGLLALTAWELLTEVYYGVEAWHEGDTQGALEHMMHVATDLAVMAALGVGVTVARRAWTRSSWVDGLLPERLEDGTTRLGNPRLEQYRSPLPALKEQPDAQGVYRLGELAWVEMEGHHYPVVQSALDGQWHLRPRGGCGPRLIHNGAGAWRVWFEQPGQWEDRLRLFRRLGGHLGELDDEQIEQLLVAHDLQADHLRALHVYGQAPDPALLDSAQRMRLDQRISRLISALRSSVQSDDDGLLAQARALPQASGLSDQALAEQIARQRQVLFSNAYQASQGAADTQSQALRRAFPSLHEGAARALLRDAHVSDRQRLAESGRVPLRLAEAAREQAARIRLARVFEALYLRVPQTTDLARVVLGLLERMPGGTQVRWSLFDGTVDTPLQVNAHSAADHFGVRHHQGQFTLLNAQGAALGEPGELFETLAAAYDDRQRAAFAVAEPFAHNLRVLITRQAARQRTEVQQLLAPARPTGWFRPVQRLPDGRLGYPLSGRLPGTGSQTANYALLAMVRELYPTYTDAQALAWVEEVRGSAGDVHREINRLGNQLAMLERQLRRWARQAPRGAQREERRYVLRSLLDCWQRRVTTHNDSLLNTSNFRLAIFAAEPGQLPDLPPQVSFAHVHELALLGMRLDAVPESFLSRFPNLRILELNGNRLTRLPAGLEHLTELRELDLFGNRIVLDTAQANVLARCESLEYLNLSFNPLGRGFSLQQLGRLRRLHLRGTGQTELPPSILRCADLLQVDLRDNQISRLPAWFARSPVWTRRMIMLWGNPLPAADLELLRAGTPSLGADLSAPGGTTQVRLRWLDAARGLTRDEQSACWEAVQVEPGSADFFNLLARLLETADFAQRPEALAERVFTMLDAMQEHTSLREALFEQVTRQLTCQDSVALSFSNLELSLLVWRARIEAGAGAEQAALLQLGRQLWRLDEVERIALADIQARRASGADPDEIEVGLAYRIGLRDALNLPAQPGDMLFAQVSGVDMARLKAARDQVQAAETDDAIAASLVQREFWQTLLERTQADAFEAADQPFHERLQALLDTAESVPEAEYLARVGAVHAERQAARERLLLELTLKALAEPANPAS</sequence>
<dbReference type="PROSITE" id="PS52053">
    <property type="entry name" value="NEL"/>
    <property type="match status" value="1"/>
</dbReference>
<dbReference type="PANTHER" id="PTHR47114:SF2">
    <property type="entry name" value="OLIGODENDROCYTE-MYELIN GLYCOPROTEIN"/>
    <property type="match status" value="1"/>
</dbReference>
<feature type="domain" description="NEL" evidence="17">
    <location>
        <begin position="1215"/>
        <end position="1504"/>
    </location>
</feature>
<reference evidence="18" key="1">
    <citation type="submission" date="2022-09" db="EMBL/GenBank/DDBJ databases">
        <title>Complete genome sequence of Pseudomonas promysalinigenes strain RL-WG26, a newly isolated PGPR with the potential for plant salinity stress alleviation.</title>
        <authorList>
            <person name="Ren L."/>
            <person name="Wang G."/>
            <person name="Hu H."/>
        </authorList>
    </citation>
    <scope>NUCLEOTIDE SEQUENCE</scope>
    <source>
        <strain evidence="18">RL-WG26</strain>
    </source>
</reference>
<comment type="subcellular location">
    <subcellularLocation>
        <location evidence="2">Host cytoplasm</location>
    </subcellularLocation>
    <subcellularLocation>
        <location evidence="3">Secreted</location>
    </subcellularLocation>
</comment>
<evidence type="ECO:0000313" key="18">
    <source>
        <dbReference type="EMBL" id="UXH38581.1"/>
    </source>
</evidence>
<keyword evidence="13 14" id="KW-1035">Host cytoplasm</keyword>
<evidence type="ECO:0000259" key="17">
    <source>
        <dbReference type="PROSITE" id="PS52053"/>
    </source>
</evidence>
<evidence type="ECO:0000256" key="11">
    <source>
        <dbReference type="ARBA" id="ARBA00022843"/>
    </source>
</evidence>
<keyword evidence="10 14" id="KW-0833">Ubl conjugation pathway</keyword>
<evidence type="ECO:0000256" key="12">
    <source>
        <dbReference type="ARBA" id="ARBA00023026"/>
    </source>
</evidence>
<dbReference type="Gene3D" id="3.80.10.10">
    <property type="entry name" value="Ribonuclease Inhibitor"/>
    <property type="match status" value="1"/>
</dbReference>
<keyword evidence="16" id="KW-0812">Transmembrane</keyword>
<dbReference type="InterPro" id="IPR032675">
    <property type="entry name" value="LRR_dom_sf"/>
</dbReference>
<evidence type="ECO:0000313" key="19">
    <source>
        <dbReference type="Proteomes" id="UP001064504"/>
    </source>
</evidence>
<comment type="similarity">
    <text evidence="4 14">Belongs to the LRR-containing bacterial E3 ligase family.</text>
</comment>
<evidence type="ECO:0000256" key="4">
    <source>
        <dbReference type="ARBA" id="ARBA00009868"/>
    </source>
</evidence>
<organism evidence="18 19">
    <name type="scientific">Pseudomonas promysalinigenes</name>
    <dbReference type="NCBI Taxonomy" id="485898"/>
    <lineage>
        <taxon>Bacteria</taxon>
        <taxon>Pseudomonadati</taxon>
        <taxon>Pseudomonadota</taxon>
        <taxon>Gammaproteobacteria</taxon>
        <taxon>Pseudomonadales</taxon>
        <taxon>Pseudomonadaceae</taxon>
        <taxon>Pseudomonas</taxon>
    </lineage>
</organism>
<proteinExistence type="inferred from homology"/>
<dbReference type="Pfam" id="PF14496">
    <property type="entry name" value="NEL"/>
    <property type="match status" value="1"/>
</dbReference>
<dbReference type="PANTHER" id="PTHR47114">
    <property type="match status" value="1"/>
</dbReference>
<accession>A0ABY6AG48</accession>
<dbReference type="Proteomes" id="UP001064504">
    <property type="component" value="Chromosome"/>
</dbReference>
<keyword evidence="11 14" id="KW-0832">Ubl conjugation</keyword>
<evidence type="ECO:0000256" key="8">
    <source>
        <dbReference type="ARBA" id="ARBA00022679"/>
    </source>
</evidence>
<dbReference type="Gene3D" id="1.20.58.360">
    <property type="entry name" value="Shigella T3SS effector IpaH defines"/>
    <property type="match status" value="1"/>
</dbReference>
<keyword evidence="6 14" id="KW-0964">Secreted</keyword>
<gene>
    <name evidence="18" type="ORF">N5C08_16555</name>
</gene>
<dbReference type="SMART" id="SM00369">
    <property type="entry name" value="LRR_TYP"/>
    <property type="match status" value="2"/>
</dbReference>
<keyword evidence="15" id="KW-0175">Coiled coil</keyword>
<keyword evidence="16" id="KW-0472">Membrane</keyword>
<evidence type="ECO:0000256" key="6">
    <source>
        <dbReference type="ARBA" id="ARBA00022525"/>
    </source>
</evidence>
<keyword evidence="8 14" id="KW-0808">Transferase</keyword>
<keyword evidence="12" id="KW-0843">Virulence</keyword>
<evidence type="ECO:0000256" key="3">
    <source>
        <dbReference type="ARBA" id="ARBA00004613"/>
    </source>
</evidence>
<dbReference type="Pfam" id="PF13855">
    <property type="entry name" value="LRR_8"/>
    <property type="match status" value="1"/>
</dbReference>
<feature type="coiled-coil region" evidence="15">
    <location>
        <begin position="949"/>
        <end position="976"/>
    </location>
</feature>
<evidence type="ECO:0000256" key="5">
    <source>
        <dbReference type="ARBA" id="ARBA00012483"/>
    </source>
</evidence>
<evidence type="ECO:0000256" key="2">
    <source>
        <dbReference type="ARBA" id="ARBA00004192"/>
    </source>
</evidence>
<evidence type="ECO:0000256" key="16">
    <source>
        <dbReference type="SAM" id="Phobius"/>
    </source>
</evidence>
<dbReference type="InterPro" id="IPR051071">
    <property type="entry name" value="LRR-bact_E3_ubiq_ligases"/>
</dbReference>
<comment type="PTM">
    <text evidence="14">Ubiquitinated in the presence of host E1 ubiquitin-activating enzyme, E2 ubiquitin-conjugating enzyme and ubiquitin.</text>
</comment>
<feature type="transmembrane region" description="Helical" evidence="16">
    <location>
        <begin position="402"/>
        <end position="424"/>
    </location>
</feature>
<evidence type="ECO:0000256" key="15">
    <source>
        <dbReference type="SAM" id="Coils"/>
    </source>
</evidence>
<keyword evidence="9" id="KW-0677">Repeat</keyword>
<evidence type="ECO:0000256" key="9">
    <source>
        <dbReference type="ARBA" id="ARBA00022737"/>
    </source>
</evidence>
<keyword evidence="19" id="KW-1185">Reference proteome</keyword>
<evidence type="ECO:0000256" key="7">
    <source>
        <dbReference type="ARBA" id="ARBA00022614"/>
    </source>
</evidence>
<dbReference type="InterPro" id="IPR001611">
    <property type="entry name" value="Leu-rich_rpt"/>
</dbReference>
<dbReference type="InterPro" id="IPR003591">
    <property type="entry name" value="Leu-rich_rpt_typical-subtyp"/>
</dbReference>
<evidence type="ECO:0000256" key="1">
    <source>
        <dbReference type="ARBA" id="ARBA00000900"/>
    </source>
</evidence>
<dbReference type="PROSITE" id="PS51450">
    <property type="entry name" value="LRR"/>
    <property type="match status" value="1"/>
</dbReference>
<dbReference type="SUPFAM" id="SSF52058">
    <property type="entry name" value="L domain-like"/>
    <property type="match status" value="1"/>
</dbReference>
<dbReference type="Gene3D" id="1.20.1270.130">
    <property type="entry name" value="Shigella T3SS effector IpaH domain"/>
    <property type="match status" value="1"/>
</dbReference>
<dbReference type="InterPro" id="IPR029487">
    <property type="entry name" value="NEL_dom"/>
</dbReference>
<feature type="active site" description="Glycyl thioester intermediate" evidence="14">
    <location>
        <position position="1302"/>
    </location>
</feature>
<evidence type="ECO:0000256" key="13">
    <source>
        <dbReference type="ARBA" id="ARBA00023200"/>
    </source>
</evidence>
<protein>
    <recommendedName>
        <fullName evidence="5">RING-type E3 ubiquitin transferase</fullName>
        <ecNumber evidence="5">2.3.2.27</ecNumber>
    </recommendedName>
</protein>
<evidence type="ECO:0000256" key="14">
    <source>
        <dbReference type="PROSITE-ProRule" id="PRU01398"/>
    </source>
</evidence>
<evidence type="ECO:0000256" key="10">
    <source>
        <dbReference type="ARBA" id="ARBA00022786"/>
    </source>
</evidence>
<keyword evidence="7" id="KW-0433">Leucine-rich repeat</keyword>
<dbReference type="EMBL" id="CP104557">
    <property type="protein sequence ID" value="UXH38581.1"/>
    <property type="molecule type" value="Genomic_DNA"/>
</dbReference>
<feature type="transmembrane region" description="Helical" evidence="16">
    <location>
        <begin position="328"/>
        <end position="347"/>
    </location>
</feature>
<keyword evidence="16" id="KW-1133">Transmembrane helix</keyword>
<dbReference type="Pfam" id="PF20178">
    <property type="entry name" value="ToxA_N"/>
    <property type="match status" value="1"/>
</dbReference>
<name>A0ABY6AG48_9PSED</name>